<dbReference type="InterPro" id="IPR029021">
    <property type="entry name" value="Prot-tyrosine_phosphatase-like"/>
</dbReference>
<keyword evidence="4" id="KW-1185">Reference proteome</keyword>
<feature type="region of interest" description="Disordered" evidence="1">
    <location>
        <begin position="1"/>
        <end position="56"/>
    </location>
</feature>
<reference evidence="2" key="2">
    <citation type="submission" date="2019-06" db="EMBL/GenBank/DDBJ databases">
        <title>Genomics analysis of Aphanomyces spp. identifies a new class of oomycete effector associated with host adaptation.</title>
        <authorList>
            <person name="Gaulin E."/>
        </authorList>
    </citation>
    <scope>NUCLEOTIDE SEQUENCE</scope>
    <source>
        <strain evidence="2">CBS 578.67</strain>
    </source>
</reference>
<evidence type="ECO:0000313" key="3">
    <source>
        <dbReference type="EMBL" id="VFT85668.1"/>
    </source>
</evidence>
<organism evidence="3 4">
    <name type="scientific">Aphanomyces stellatus</name>
    <dbReference type="NCBI Taxonomy" id="120398"/>
    <lineage>
        <taxon>Eukaryota</taxon>
        <taxon>Sar</taxon>
        <taxon>Stramenopiles</taxon>
        <taxon>Oomycota</taxon>
        <taxon>Saprolegniomycetes</taxon>
        <taxon>Saprolegniales</taxon>
        <taxon>Verrucalvaceae</taxon>
        <taxon>Aphanomyces</taxon>
    </lineage>
</organism>
<sequence>MSLPSPTRPSSGSPGKRSPGKTSPGKSRETSTTAFTSAPSSPQPSPPKPGVVGPRQWEPSLTIKCRLCGGPRCRRCSESAALLKTNSPVTGLHADWATESMLGMMRPSTRLMQTYRVAEQFQRLRIKAVFNLTIPGEHPHCGDGLVASGFPYDPETDLMAHNIQFYNFAWEDMTTPALPFMVDLAKVMTGVLSHANQKVKCRKQWNVLNKNGIHTAGRPLPRRVWPDRARDRLHPGVPARHFTTKRTTRKNEDCAIDIVRRGRPGSIQTSGQVEFVRHFYDYVHGARLVFAMPSIHERFTLQDMMEREQRQYTHHKRSPNGVVPPKVVSFLCQALEAAADASPSPRQLCMIFVTHLPSSCSDGSASSHYEHLKHVLGDAHDLPLGQAMVVAADELWPHKVRMNTGELSSSDLPPACLPGLLLDWLEHLRAPLVPSASSLATAAALNELPLLTLRTLACVFNLAKALMAHVAEDEQIADAIVGRVAMAALQLSAAAAKPVFAHAKQRVLTWECQKPLSPNRTMLAHLASEGDHGTTENRSLTLLLGLPLVPRVHPVSSGDSSCATSREEKATHEDDVPKDDGLQGESRMDERKENNGERPRSASPPRILPALQTPRKQPVAT</sequence>
<dbReference type="EMBL" id="CAADRA010005135">
    <property type="protein sequence ID" value="VFT85668.1"/>
    <property type="molecule type" value="Genomic_DNA"/>
</dbReference>
<dbReference type="Gene3D" id="3.90.190.10">
    <property type="entry name" value="Protein tyrosine phosphatase superfamily"/>
    <property type="match status" value="1"/>
</dbReference>
<dbReference type="OrthoDB" id="2017893at2759"/>
<feature type="compositionally biased region" description="Low complexity" evidence="1">
    <location>
        <begin position="1"/>
        <end position="40"/>
    </location>
</feature>
<evidence type="ECO:0000313" key="2">
    <source>
        <dbReference type="EMBL" id="KAF0700728.1"/>
    </source>
</evidence>
<dbReference type="PANTHER" id="PTHR23339">
    <property type="entry name" value="TYROSINE SPECIFIC PROTEIN PHOSPHATASE AND DUAL SPECIFICITY PROTEIN PHOSPHATASE"/>
    <property type="match status" value="1"/>
</dbReference>
<dbReference type="Proteomes" id="UP000332933">
    <property type="component" value="Unassembled WGS sequence"/>
</dbReference>
<accession>A0A485KLG7</accession>
<reference evidence="3 4" key="1">
    <citation type="submission" date="2019-03" db="EMBL/GenBank/DDBJ databases">
        <authorList>
            <person name="Gaulin E."/>
            <person name="Dumas B."/>
        </authorList>
    </citation>
    <scope>NUCLEOTIDE SEQUENCE [LARGE SCALE GENOMIC DNA]</scope>
    <source>
        <strain evidence="3">CBS 568.67</strain>
    </source>
</reference>
<name>A0A485KLG7_9STRA</name>
<evidence type="ECO:0000256" key="1">
    <source>
        <dbReference type="SAM" id="MobiDB-lite"/>
    </source>
</evidence>
<evidence type="ECO:0000313" key="4">
    <source>
        <dbReference type="Proteomes" id="UP000332933"/>
    </source>
</evidence>
<dbReference type="InterPro" id="IPR050561">
    <property type="entry name" value="PTP"/>
</dbReference>
<feature type="compositionally biased region" description="Basic and acidic residues" evidence="1">
    <location>
        <begin position="565"/>
        <end position="600"/>
    </location>
</feature>
<dbReference type="AlphaFoldDB" id="A0A485KLG7"/>
<protein>
    <submittedName>
        <fullName evidence="3">Aste57867_8782 protein</fullName>
    </submittedName>
</protein>
<feature type="region of interest" description="Disordered" evidence="1">
    <location>
        <begin position="554"/>
        <end position="621"/>
    </location>
</feature>
<gene>
    <name evidence="3" type="primary">Aste57867_8782</name>
    <name evidence="2" type="ORF">As57867_008748</name>
    <name evidence="3" type="ORF">ASTE57867_8782</name>
</gene>
<dbReference type="SUPFAM" id="SSF52799">
    <property type="entry name" value="(Phosphotyrosine protein) phosphatases II"/>
    <property type="match status" value="1"/>
</dbReference>
<proteinExistence type="predicted"/>
<dbReference type="EMBL" id="VJMH01005114">
    <property type="protein sequence ID" value="KAF0700728.1"/>
    <property type="molecule type" value="Genomic_DNA"/>
</dbReference>